<dbReference type="PANTHER" id="PTHR36573">
    <property type="entry name" value="INTERMEMBRANE PHOSPHOLIPID TRANSPORT SYSTEM BINDING PROTEIN MLAC"/>
    <property type="match status" value="1"/>
</dbReference>
<keyword evidence="3" id="KW-1185">Reference proteome</keyword>
<comment type="caution">
    <text evidence="2">The sequence shown here is derived from an EMBL/GenBank/DDBJ whole genome shotgun (WGS) entry which is preliminary data.</text>
</comment>
<feature type="signal peptide" evidence="1">
    <location>
        <begin position="1"/>
        <end position="24"/>
    </location>
</feature>
<accession>A0A512NKT4</accession>
<dbReference type="PANTHER" id="PTHR36573:SF1">
    <property type="entry name" value="INTERMEMBRANE PHOSPHOLIPID TRANSPORT SYSTEM BINDING PROTEIN MLAC"/>
    <property type="match status" value="1"/>
</dbReference>
<keyword evidence="1" id="KW-0732">Signal</keyword>
<dbReference type="InterPro" id="IPR042245">
    <property type="entry name" value="Tgt2/MlaC_sf"/>
</dbReference>
<dbReference type="Gene3D" id="3.10.450.710">
    <property type="entry name" value="Tgt2/MlaC"/>
    <property type="match status" value="1"/>
</dbReference>
<name>A0A512NKT4_9HYPH</name>
<evidence type="ECO:0000313" key="2">
    <source>
        <dbReference type="EMBL" id="GEP59558.1"/>
    </source>
</evidence>
<dbReference type="InterPro" id="IPR008869">
    <property type="entry name" value="MlaC/ttg2D"/>
</dbReference>
<organism evidence="2 3">
    <name type="scientific">Reyranella soli</name>
    <dbReference type="NCBI Taxonomy" id="1230389"/>
    <lineage>
        <taxon>Bacteria</taxon>
        <taxon>Pseudomonadati</taxon>
        <taxon>Pseudomonadota</taxon>
        <taxon>Alphaproteobacteria</taxon>
        <taxon>Hyphomicrobiales</taxon>
        <taxon>Reyranellaceae</taxon>
        <taxon>Reyranella</taxon>
    </lineage>
</organism>
<evidence type="ECO:0000313" key="3">
    <source>
        <dbReference type="Proteomes" id="UP000321058"/>
    </source>
</evidence>
<dbReference type="AlphaFoldDB" id="A0A512NKT4"/>
<protein>
    <submittedName>
        <fullName evidence="2">Toluene tolerance protein</fullName>
    </submittedName>
</protein>
<reference evidence="2 3" key="1">
    <citation type="submission" date="2019-07" db="EMBL/GenBank/DDBJ databases">
        <title>Whole genome shotgun sequence of Reyranella soli NBRC 108950.</title>
        <authorList>
            <person name="Hosoyama A."/>
            <person name="Uohara A."/>
            <person name="Ohji S."/>
            <person name="Ichikawa N."/>
        </authorList>
    </citation>
    <scope>NUCLEOTIDE SEQUENCE [LARGE SCALE GENOMIC DNA]</scope>
    <source>
        <strain evidence="2 3">NBRC 108950</strain>
    </source>
</reference>
<gene>
    <name evidence="2" type="ORF">RSO01_67240</name>
</gene>
<feature type="chain" id="PRO_5022160587" evidence="1">
    <location>
        <begin position="25"/>
        <end position="197"/>
    </location>
</feature>
<dbReference type="Pfam" id="PF05494">
    <property type="entry name" value="MlaC"/>
    <property type="match status" value="1"/>
</dbReference>
<sequence>MRNVFSGLWAAAAAALLFVFPAGAASGDPGQFVKNVTSQLADIARTKSGPSRDAAVREVLRNSFDLAHIARVALGGYWSQASEPQRARFLVALEAAEARAYGDRLAKLATSDVTIDKVDARPNGVSMVKAVFTQANGETTRIEWEVHDDGRGARIADLKVAGISMSQIKRSEFNFYIQGNGGQVEPLVRELEARASR</sequence>
<dbReference type="EMBL" id="BKAJ01000134">
    <property type="protein sequence ID" value="GEP59558.1"/>
    <property type="molecule type" value="Genomic_DNA"/>
</dbReference>
<proteinExistence type="predicted"/>
<evidence type="ECO:0000256" key="1">
    <source>
        <dbReference type="SAM" id="SignalP"/>
    </source>
</evidence>
<dbReference type="Proteomes" id="UP000321058">
    <property type="component" value="Unassembled WGS sequence"/>
</dbReference>